<feature type="transmembrane region" description="Helical" evidence="6">
    <location>
        <begin position="238"/>
        <end position="261"/>
    </location>
</feature>
<dbReference type="EMBL" id="CAADRP010000391">
    <property type="protein sequence ID" value="VFU27750.1"/>
    <property type="molecule type" value="Genomic_DNA"/>
</dbReference>
<dbReference type="GO" id="GO:0042910">
    <property type="term" value="F:xenobiotic transmembrane transporter activity"/>
    <property type="evidence" value="ECO:0007669"/>
    <property type="project" value="InterPro"/>
</dbReference>
<comment type="similarity">
    <text evidence="2 6">Belongs to the multi antimicrobial extrusion (MATE) (TC 2.A.66.1) family.</text>
</comment>
<evidence type="ECO:0000256" key="5">
    <source>
        <dbReference type="ARBA" id="ARBA00023136"/>
    </source>
</evidence>
<evidence type="ECO:0000256" key="4">
    <source>
        <dbReference type="ARBA" id="ARBA00022989"/>
    </source>
</evidence>
<keyword evidence="4 6" id="KW-1133">Transmembrane helix</keyword>
<feature type="transmembrane region" description="Helical" evidence="6">
    <location>
        <begin position="267"/>
        <end position="292"/>
    </location>
</feature>
<feature type="transmembrane region" description="Helical" evidence="6">
    <location>
        <begin position="473"/>
        <end position="493"/>
    </location>
</feature>
<dbReference type="GO" id="GO:0015297">
    <property type="term" value="F:antiporter activity"/>
    <property type="evidence" value="ECO:0007669"/>
    <property type="project" value="InterPro"/>
</dbReference>
<feature type="transmembrane region" description="Helical" evidence="6">
    <location>
        <begin position="176"/>
        <end position="199"/>
    </location>
</feature>
<keyword evidence="3 6" id="KW-0812">Transmembrane</keyword>
<name>A0A6N2KGZ0_SALVM</name>
<evidence type="ECO:0000256" key="1">
    <source>
        <dbReference type="ARBA" id="ARBA00004141"/>
    </source>
</evidence>
<feature type="transmembrane region" description="Helical" evidence="6">
    <location>
        <begin position="442"/>
        <end position="466"/>
    </location>
</feature>
<gene>
    <name evidence="7" type="ORF">SVIM_LOCUS86210</name>
</gene>
<dbReference type="Pfam" id="PF01554">
    <property type="entry name" value="MatE"/>
    <property type="match status" value="2"/>
</dbReference>
<evidence type="ECO:0000313" key="7">
    <source>
        <dbReference type="EMBL" id="VFU27750.1"/>
    </source>
</evidence>
<dbReference type="NCBIfam" id="TIGR00797">
    <property type="entry name" value="matE"/>
    <property type="match status" value="1"/>
</dbReference>
<feature type="transmembrane region" description="Helical" evidence="6">
    <location>
        <begin position="93"/>
        <end position="116"/>
    </location>
</feature>
<feature type="transmembrane region" description="Helical" evidence="6">
    <location>
        <begin position="136"/>
        <end position="155"/>
    </location>
</feature>
<evidence type="ECO:0000256" key="3">
    <source>
        <dbReference type="ARBA" id="ARBA00022692"/>
    </source>
</evidence>
<reference evidence="7" key="1">
    <citation type="submission" date="2019-03" db="EMBL/GenBank/DDBJ databases">
        <authorList>
            <person name="Mank J."/>
            <person name="Almeida P."/>
        </authorList>
    </citation>
    <scope>NUCLEOTIDE SEQUENCE</scope>
    <source>
        <strain evidence="7">78183</strain>
    </source>
</reference>
<dbReference type="CDD" id="cd13132">
    <property type="entry name" value="MATE_eukaryotic"/>
    <property type="match status" value="1"/>
</dbReference>
<dbReference type="InterPro" id="IPR045069">
    <property type="entry name" value="MATE_euk"/>
</dbReference>
<feature type="transmembrane region" description="Helical" evidence="6">
    <location>
        <begin position="404"/>
        <end position="430"/>
    </location>
</feature>
<comment type="subcellular location">
    <subcellularLocation>
        <location evidence="1">Membrane</location>
        <topology evidence="1">Multi-pass membrane protein</topology>
    </subcellularLocation>
</comment>
<feature type="transmembrane region" description="Helical" evidence="6">
    <location>
        <begin position="369"/>
        <end position="392"/>
    </location>
</feature>
<protein>
    <recommendedName>
        <fullName evidence="6">Protein DETOXIFICATION</fullName>
    </recommendedName>
    <alternativeName>
        <fullName evidence="6">Multidrug and toxic compound extrusion protein</fullName>
    </alternativeName>
</protein>
<keyword evidence="5 6" id="KW-0472">Membrane</keyword>
<organism evidence="7">
    <name type="scientific">Salix viminalis</name>
    <name type="common">Common osier</name>
    <name type="synonym">Basket willow</name>
    <dbReference type="NCBI Taxonomy" id="40686"/>
    <lineage>
        <taxon>Eukaryota</taxon>
        <taxon>Viridiplantae</taxon>
        <taxon>Streptophyta</taxon>
        <taxon>Embryophyta</taxon>
        <taxon>Tracheophyta</taxon>
        <taxon>Spermatophyta</taxon>
        <taxon>Magnoliopsida</taxon>
        <taxon>eudicotyledons</taxon>
        <taxon>Gunneridae</taxon>
        <taxon>Pentapetalae</taxon>
        <taxon>rosids</taxon>
        <taxon>fabids</taxon>
        <taxon>Malpighiales</taxon>
        <taxon>Salicaceae</taxon>
        <taxon>Saliceae</taxon>
        <taxon>Salix</taxon>
    </lineage>
</organism>
<dbReference type="GO" id="GO:1990961">
    <property type="term" value="P:xenobiotic detoxification by transmembrane export across the plasma membrane"/>
    <property type="evidence" value="ECO:0007669"/>
    <property type="project" value="InterPro"/>
</dbReference>
<dbReference type="PANTHER" id="PTHR11206">
    <property type="entry name" value="MULTIDRUG RESISTANCE PROTEIN"/>
    <property type="match status" value="1"/>
</dbReference>
<accession>A0A6N2KGZ0</accession>
<dbReference type="InterPro" id="IPR002528">
    <property type="entry name" value="MATE_fam"/>
</dbReference>
<dbReference type="GO" id="GO:0016020">
    <property type="term" value="C:membrane"/>
    <property type="evidence" value="ECO:0007669"/>
    <property type="project" value="UniProtKB-SubCell"/>
</dbReference>
<evidence type="ECO:0000256" key="6">
    <source>
        <dbReference type="RuleBase" id="RU004914"/>
    </source>
</evidence>
<sequence length="521" mass="56573">MKCDLFLVPVSGFTMKSDVMEGKCRRPSIMATSSDDSRIVYAENESYDQPGLHARKPFSVETVSSELEDILCNMELSRSQRIQRATWAELKTLFRLAAPAIVVYLLNFFVSISTQIFCGHLGNLELAGASLGNNGIQGLVFGVMLGMGSAVETLCGQAYGANKYEMLGVYVQRSTILLTLAGLVLMFVYIFCKPILIGLHESPAISSAAALFVYGLIPQIFAYACNFPIQKFLQAQSVILPSTCISAAALALHLILCWVVIFKLGGGLLGAGLVTSFSWWVIVVAQFVYILVSKKFRHTWKGFSIQAFSGLWDFFKLSLASGVMLCLEFWYYQILVLIAGLLKNAEVSLDALVRVSNELGAGHPRATSFSVIVVNLSSLLLSVILAVIVLSLRHVISYAFTSGIVVADAVSELSPFLAASIVLGGVQPVLSGVAVGCGWQAFVAYVNLACYYIIGIPLGCILGFTCDMGAKGIWTGMLGGTAVQTLVLLWATFRTDWGKEVEKARGRLDTWDDIKEPFLTE</sequence>
<proteinExistence type="inferred from homology"/>
<evidence type="ECO:0000256" key="2">
    <source>
        <dbReference type="ARBA" id="ARBA00010199"/>
    </source>
</evidence>
<feature type="transmembrane region" description="Helical" evidence="6">
    <location>
        <begin position="313"/>
        <end position="332"/>
    </location>
</feature>
<feature type="transmembrane region" description="Helical" evidence="6">
    <location>
        <begin position="205"/>
        <end position="226"/>
    </location>
</feature>
<dbReference type="AlphaFoldDB" id="A0A6N2KGZ0"/>